<dbReference type="GO" id="GO:0005829">
    <property type="term" value="C:cytosol"/>
    <property type="evidence" value="ECO:0007669"/>
    <property type="project" value="TreeGrafter"/>
</dbReference>
<dbReference type="PATRIC" id="fig|1335048.3.peg.1263"/>
<dbReference type="Pfam" id="PF02525">
    <property type="entry name" value="Flavodoxin_2"/>
    <property type="match status" value="1"/>
</dbReference>
<keyword evidence="2" id="KW-0560">Oxidoreductase</keyword>
<protein>
    <submittedName>
        <fullName evidence="4">NADH dehydrogenase</fullName>
    </submittedName>
</protein>
<dbReference type="PANTHER" id="PTHR10204">
    <property type="entry name" value="NAD P H OXIDOREDUCTASE-RELATED"/>
    <property type="match status" value="1"/>
</dbReference>
<reference evidence="4 5" key="1">
    <citation type="submission" date="2015-09" db="EMBL/GenBank/DDBJ databases">
        <title>Complete genome sequence of Defluviimonas alba cai42t isolated from an oilfield in Xinjiang.</title>
        <authorList>
            <person name="Geng S."/>
            <person name="Pan X."/>
            <person name="Wu X."/>
        </authorList>
    </citation>
    <scope>NUCLEOTIDE SEQUENCE [LARGE SCALE GENOMIC DNA]</scope>
    <source>
        <strain evidence="5">cai42</strain>
    </source>
</reference>
<dbReference type="STRING" id="1335048.AKL17_1219"/>
<comment type="similarity">
    <text evidence="1">Belongs to the NAD(P)H dehydrogenase (quinone) family.</text>
</comment>
<evidence type="ECO:0000256" key="1">
    <source>
        <dbReference type="ARBA" id="ARBA00006252"/>
    </source>
</evidence>
<dbReference type="EMBL" id="CP012661">
    <property type="protein sequence ID" value="AMY68475.1"/>
    <property type="molecule type" value="Genomic_DNA"/>
</dbReference>
<dbReference type="Gene3D" id="3.40.50.360">
    <property type="match status" value="1"/>
</dbReference>
<dbReference type="AlphaFoldDB" id="A0A159Z0R7"/>
<evidence type="ECO:0000256" key="2">
    <source>
        <dbReference type="ARBA" id="ARBA00023002"/>
    </source>
</evidence>
<organism evidence="4 5">
    <name type="scientific">Frigidibacter mobilis</name>
    <dbReference type="NCBI Taxonomy" id="1335048"/>
    <lineage>
        <taxon>Bacteria</taxon>
        <taxon>Pseudomonadati</taxon>
        <taxon>Pseudomonadota</taxon>
        <taxon>Alphaproteobacteria</taxon>
        <taxon>Rhodobacterales</taxon>
        <taxon>Paracoccaceae</taxon>
        <taxon>Frigidibacter</taxon>
    </lineage>
</organism>
<dbReference type="GO" id="GO:0003955">
    <property type="term" value="F:NAD(P)H dehydrogenase (quinone) activity"/>
    <property type="evidence" value="ECO:0007669"/>
    <property type="project" value="TreeGrafter"/>
</dbReference>
<dbReference type="SUPFAM" id="SSF52218">
    <property type="entry name" value="Flavoproteins"/>
    <property type="match status" value="1"/>
</dbReference>
<dbReference type="InterPro" id="IPR051545">
    <property type="entry name" value="NAD(P)H_dehydrogenase_qn"/>
</dbReference>
<keyword evidence="5" id="KW-1185">Reference proteome</keyword>
<dbReference type="InterPro" id="IPR003680">
    <property type="entry name" value="Flavodoxin_fold"/>
</dbReference>
<dbReference type="PANTHER" id="PTHR10204:SF34">
    <property type="entry name" value="NAD(P)H DEHYDROGENASE [QUINONE] 1 ISOFORM 1"/>
    <property type="match status" value="1"/>
</dbReference>
<sequence>MLPNGGKIMLPNGGKRGKAMNILVIQGHPDSGGGHFCHALAGAYAAGAAGAGHPLRQIDVGAAAVTLLHSRAEWSGPAPGWAAEAQAAILWADHLVLVFPLWLGGMPARLKAWAEHVFREDFAFRRGASGWERHLRGRSARIVVTMGMPAPVYGLWFGAHGTAQLSRAILGFSGIGPVRETRIGMVEGLDAAAREAWLGRMGRLGAKAG</sequence>
<evidence type="ECO:0000313" key="5">
    <source>
        <dbReference type="Proteomes" id="UP000076128"/>
    </source>
</evidence>
<gene>
    <name evidence="4" type="ORF">AKL17_1219</name>
</gene>
<accession>A0A159Z0R7</accession>
<evidence type="ECO:0000313" key="4">
    <source>
        <dbReference type="EMBL" id="AMY68475.1"/>
    </source>
</evidence>
<name>A0A159Z0R7_9RHOB</name>
<dbReference type="KEGG" id="daa:AKL17_1219"/>
<dbReference type="InterPro" id="IPR029039">
    <property type="entry name" value="Flavoprotein-like_sf"/>
</dbReference>
<evidence type="ECO:0000259" key="3">
    <source>
        <dbReference type="Pfam" id="PF02525"/>
    </source>
</evidence>
<dbReference type="Proteomes" id="UP000076128">
    <property type="component" value="Chromosome"/>
</dbReference>
<feature type="domain" description="Flavodoxin-like fold" evidence="3">
    <location>
        <begin position="20"/>
        <end position="196"/>
    </location>
</feature>
<proteinExistence type="inferred from homology"/>